<evidence type="ECO:0000256" key="8">
    <source>
        <dbReference type="PIRSR" id="PIRSR601461-2"/>
    </source>
</evidence>
<comment type="similarity">
    <text evidence="1 9">Belongs to the peptidase A1 family.</text>
</comment>
<keyword evidence="5 8" id="KW-1015">Disulfide bond</keyword>
<evidence type="ECO:0000313" key="12">
    <source>
        <dbReference type="Proteomes" id="UP000038045"/>
    </source>
</evidence>
<dbReference type="InterPro" id="IPR021109">
    <property type="entry name" value="Peptidase_aspartic_dom_sf"/>
</dbReference>
<dbReference type="InterPro" id="IPR001969">
    <property type="entry name" value="Aspartic_peptidase_AS"/>
</dbReference>
<evidence type="ECO:0000256" key="1">
    <source>
        <dbReference type="ARBA" id="ARBA00007447"/>
    </source>
</evidence>
<dbReference type="GO" id="GO:0006508">
    <property type="term" value="P:proteolysis"/>
    <property type="evidence" value="ECO:0007669"/>
    <property type="project" value="UniProtKB-KW"/>
</dbReference>
<dbReference type="PROSITE" id="PS00141">
    <property type="entry name" value="ASP_PROTEASE"/>
    <property type="match status" value="2"/>
</dbReference>
<evidence type="ECO:0000256" key="3">
    <source>
        <dbReference type="ARBA" id="ARBA00022750"/>
    </source>
</evidence>
<keyword evidence="10" id="KW-0732">Signal</keyword>
<reference evidence="13" key="1">
    <citation type="submission" date="2017-02" db="UniProtKB">
        <authorList>
            <consortium name="WormBaseParasite"/>
        </authorList>
    </citation>
    <scope>IDENTIFICATION</scope>
</reference>
<feature type="active site" evidence="7">
    <location>
        <position position="280"/>
    </location>
</feature>
<evidence type="ECO:0000256" key="5">
    <source>
        <dbReference type="ARBA" id="ARBA00023157"/>
    </source>
</evidence>
<evidence type="ECO:0000256" key="10">
    <source>
        <dbReference type="SAM" id="SignalP"/>
    </source>
</evidence>
<dbReference type="PANTHER" id="PTHR47966">
    <property type="entry name" value="BETA-SITE APP-CLEAVING ENZYME, ISOFORM A-RELATED"/>
    <property type="match status" value="1"/>
</dbReference>
<dbReference type="InterPro" id="IPR033121">
    <property type="entry name" value="PEPTIDASE_A1"/>
</dbReference>
<evidence type="ECO:0000313" key="13">
    <source>
        <dbReference type="WBParaSite" id="PTRK_0001237400.1"/>
    </source>
</evidence>
<evidence type="ECO:0000256" key="2">
    <source>
        <dbReference type="ARBA" id="ARBA00022670"/>
    </source>
</evidence>
<name>A0A0N4ZUW1_PARTI</name>
<dbReference type="PRINTS" id="PR00792">
    <property type="entry name" value="PEPSIN"/>
</dbReference>
<dbReference type="InterPro" id="IPR001461">
    <property type="entry name" value="Aspartic_peptidase_A1"/>
</dbReference>
<keyword evidence="2 9" id="KW-0645">Protease</keyword>
<evidence type="ECO:0000256" key="4">
    <source>
        <dbReference type="ARBA" id="ARBA00022801"/>
    </source>
</evidence>
<evidence type="ECO:0000256" key="9">
    <source>
        <dbReference type="RuleBase" id="RU000454"/>
    </source>
</evidence>
<dbReference type="AlphaFoldDB" id="A0A0N4ZUW1"/>
<dbReference type="STRING" id="131310.A0A0N4ZUW1"/>
<keyword evidence="4 9" id="KW-0378">Hydrolase</keyword>
<dbReference type="WBParaSite" id="PTRK_0001237400.1">
    <property type="protein sequence ID" value="PTRK_0001237400.1"/>
    <property type="gene ID" value="PTRK_0001237400"/>
</dbReference>
<dbReference type="GO" id="GO:0004190">
    <property type="term" value="F:aspartic-type endopeptidase activity"/>
    <property type="evidence" value="ECO:0007669"/>
    <property type="project" value="UniProtKB-KW"/>
</dbReference>
<dbReference type="FunFam" id="2.40.70.10:FF:000008">
    <property type="entry name" value="Cathepsin D"/>
    <property type="match status" value="1"/>
</dbReference>
<feature type="domain" description="Peptidase A1" evidence="11">
    <location>
        <begin position="70"/>
        <end position="392"/>
    </location>
</feature>
<keyword evidence="6" id="KW-0325">Glycoprotein</keyword>
<dbReference type="SUPFAM" id="SSF50630">
    <property type="entry name" value="Acid proteases"/>
    <property type="match status" value="1"/>
</dbReference>
<proteinExistence type="inferred from homology"/>
<dbReference type="GO" id="GO:0005764">
    <property type="term" value="C:lysosome"/>
    <property type="evidence" value="ECO:0007669"/>
    <property type="project" value="TreeGrafter"/>
</dbReference>
<accession>A0A0N4ZUW1</accession>
<dbReference type="PANTHER" id="PTHR47966:SF40">
    <property type="entry name" value="ASPARTIC PROTEASE 3"/>
    <property type="match status" value="1"/>
</dbReference>
<dbReference type="Pfam" id="PF00026">
    <property type="entry name" value="Asp"/>
    <property type="match status" value="1"/>
</dbReference>
<evidence type="ECO:0000259" key="11">
    <source>
        <dbReference type="PROSITE" id="PS51767"/>
    </source>
</evidence>
<dbReference type="Proteomes" id="UP000038045">
    <property type="component" value="Unplaced"/>
</dbReference>
<dbReference type="Gene3D" id="2.40.70.10">
    <property type="entry name" value="Acid Proteases"/>
    <property type="match status" value="2"/>
</dbReference>
<dbReference type="FunFam" id="2.40.70.10:FF:000002">
    <property type="entry name" value="Vacuolar aspartic proteinase"/>
    <property type="match status" value="1"/>
</dbReference>
<feature type="chain" id="PRO_5005892340" evidence="10">
    <location>
        <begin position="19"/>
        <end position="395"/>
    </location>
</feature>
<sequence length="395" mass="42621">MVKSTLFVILLLAVFTDAIIRVPLEKDTSIRGKLRPEALREHLKTKHIKGYKPNNLAFSEGLSDYENAQYYGTISVGTPAQNFKVLFDTGSSNLWLPCKGCPVTNLACDFHTQFDCTASSSCTATGQDFQIQYGSGSMSGKVDTDVVCFGSAGSGYCTDKTQGFACAAQEPGMAFVAAKFDGILGMGWDSISVDNLKQPMDQIFSNTNVCKNAVFAFWLNRDLNGNSQGGEMTLCDTDSKHYSGSIAWENLTAEDYWRINIGGVSVKGEQITGTVSAIVDTGTSLLTGPTAEIEKIQKAIGAIPIMEGEYEVICSLIPTMPNVTYTIGGQQFVLTPNDYVLKVTQGLTTVCISGFMGLDMPAPNGPLWILGDVFIGKFYSVFDHGNKRVGFAQTA</sequence>
<protein>
    <submittedName>
        <fullName evidence="13">Peptidase A1 domain-containing protein</fullName>
    </submittedName>
</protein>
<feature type="signal peptide" evidence="10">
    <location>
        <begin position="1"/>
        <end position="18"/>
    </location>
</feature>
<keyword evidence="3 9" id="KW-0064">Aspartyl protease</keyword>
<evidence type="ECO:0000256" key="6">
    <source>
        <dbReference type="ARBA" id="ARBA00023180"/>
    </source>
</evidence>
<feature type="active site" evidence="7">
    <location>
        <position position="88"/>
    </location>
</feature>
<feature type="disulfide bond" evidence="8">
    <location>
        <begin position="101"/>
        <end position="108"/>
    </location>
</feature>
<keyword evidence="12" id="KW-1185">Reference proteome</keyword>
<dbReference type="PROSITE" id="PS51767">
    <property type="entry name" value="PEPTIDASE_A1"/>
    <property type="match status" value="1"/>
</dbReference>
<evidence type="ECO:0000256" key="7">
    <source>
        <dbReference type="PIRSR" id="PIRSR601461-1"/>
    </source>
</evidence>
<organism evidence="12 13">
    <name type="scientific">Parastrongyloides trichosuri</name>
    <name type="common">Possum-specific nematode worm</name>
    <dbReference type="NCBI Taxonomy" id="131310"/>
    <lineage>
        <taxon>Eukaryota</taxon>
        <taxon>Metazoa</taxon>
        <taxon>Ecdysozoa</taxon>
        <taxon>Nematoda</taxon>
        <taxon>Chromadorea</taxon>
        <taxon>Rhabditida</taxon>
        <taxon>Tylenchina</taxon>
        <taxon>Panagrolaimomorpha</taxon>
        <taxon>Strongyloidoidea</taxon>
        <taxon>Strongyloididae</taxon>
        <taxon>Parastrongyloides</taxon>
    </lineage>
</organism>